<dbReference type="InterPro" id="IPR050300">
    <property type="entry name" value="GDXG_lipolytic_enzyme"/>
</dbReference>
<dbReference type="PANTHER" id="PTHR48081">
    <property type="entry name" value="AB HYDROLASE SUPERFAMILY PROTEIN C4A8.06C"/>
    <property type="match status" value="1"/>
</dbReference>
<accession>A0A857LP53</accession>
<evidence type="ECO:0000313" key="2">
    <source>
        <dbReference type="EMBL" id="QHN39367.1"/>
    </source>
</evidence>
<dbReference type="Gene3D" id="3.40.50.1820">
    <property type="entry name" value="alpha/beta hydrolase"/>
    <property type="match status" value="1"/>
</dbReference>
<reference evidence="2" key="1">
    <citation type="journal article" date="2021" name="Nat. Microbiol.">
        <title>Cocultivation of an ultrasmall environmental parasitic bacterium with lytic ability against bacteria associated with wastewater foams.</title>
        <authorList>
            <person name="Batinovic S."/>
            <person name="Rose J.J.A."/>
            <person name="Ratcliffe J."/>
            <person name="Seviour R.J."/>
            <person name="Petrovski S."/>
        </authorList>
    </citation>
    <scope>NUCLEOTIDE SEQUENCE</scope>
    <source>
        <strain evidence="2">CON44</strain>
    </source>
</reference>
<dbReference type="SUPFAM" id="SSF53474">
    <property type="entry name" value="alpha/beta-Hydrolases"/>
    <property type="match status" value="1"/>
</dbReference>
<name>A0A857LP53_9ACTN</name>
<evidence type="ECO:0000256" key="1">
    <source>
        <dbReference type="ARBA" id="ARBA00022801"/>
    </source>
</evidence>
<dbReference type="GO" id="GO:0016787">
    <property type="term" value="F:hydrolase activity"/>
    <property type="evidence" value="ECO:0007669"/>
    <property type="project" value="UniProtKB-KW"/>
</dbReference>
<dbReference type="PANTHER" id="PTHR48081:SF8">
    <property type="entry name" value="ALPHA_BETA HYDROLASE FOLD-3 DOMAIN-CONTAINING PROTEIN-RELATED"/>
    <property type="match status" value="1"/>
</dbReference>
<dbReference type="InterPro" id="IPR013094">
    <property type="entry name" value="AB_hydrolase_3"/>
</dbReference>
<protein>
    <submittedName>
        <fullName evidence="2">Alpha/beta hydrolase fold domain-containing protein</fullName>
    </submittedName>
</protein>
<dbReference type="AlphaFoldDB" id="A0A857LP53"/>
<sequence>MDFALRSLVESASTADARATREFYQARPRACALADYQQLLQVRAARQERFTGSGRAVVDTVNLAGYAVRIRIIEPLQRPIVGVLLHIPGGGFYMSSAVADDERNVRRADATGLVVVSVDYRLAPENPWPAAPDDCAAAAEWLIARARDRFGTDRLLLGGFSAGATLAVVTLLRLRAGGTVGAFSGVLLEAGTYDLSPHTPSGPAVADDYFVEAYAGHVPDRTLPDISPAYGDLRDLPPTLVVVGSDDVVLPDNLLMAGRLSAAGNDVDLRIYPDVPHGFSNHPTPVGRTTTEATDAWLVSTLNRRATAFAGPGR</sequence>
<dbReference type="InterPro" id="IPR029058">
    <property type="entry name" value="AB_hydrolase_fold"/>
</dbReference>
<keyword evidence="1 2" id="KW-0378">Hydrolase</keyword>
<organism evidence="2">
    <name type="scientific">Gordonia amarae</name>
    <dbReference type="NCBI Taxonomy" id="36821"/>
    <lineage>
        <taxon>Bacteria</taxon>
        <taxon>Bacillati</taxon>
        <taxon>Actinomycetota</taxon>
        <taxon>Actinomycetes</taxon>
        <taxon>Mycobacteriales</taxon>
        <taxon>Gordoniaceae</taxon>
        <taxon>Gordonia</taxon>
    </lineage>
</organism>
<proteinExistence type="predicted"/>
<dbReference type="Pfam" id="PF07859">
    <property type="entry name" value="Abhydrolase_3"/>
    <property type="match status" value="1"/>
</dbReference>
<dbReference type="RefSeq" id="WP_005186641.1">
    <property type="nucleotide sequence ID" value="NZ_CP045804.1"/>
</dbReference>
<gene>
    <name evidence="2" type="ORF">GII30_09510</name>
</gene>
<dbReference type="EMBL" id="CP045810">
    <property type="protein sequence ID" value="QHN39367.1"/>
    <property type="molecule type" value="Genomic_DNA"/>
</dbReference>